<keyword evidence="1" id="KW-0472">Membrane</keyword>
<feature type="transmembrane region" description="Helical" evidence="1">
    <location>
        <begin position="12"/>
        <end position="29"/>
    </location>
</feature>
<comment type="caution">
    <text evidence="2">The sequence shown here is derived from an EMBL/GenBank/DDBJ whole genome shotgun (WGS) entry which is preliminary data.</text>
</comment>
<accession>A0A6G0TQF6</accession>
<gene>
    <name evidence="2" type="ORF">AGLY_006872</name>
</gene>
<evidence type="ECO:0000256" key="1">
    <source>
        <dbReference type="SAM" id="Phobius"/>
    </source>
</evidence>
<name>A0A6G0TQF6_APHGL</name>
<dbReference type="Proteomes" id="UP000475862">
    <property type="component" value="Unassembled WGS sequence"/>
</dbReference>
<evidence type="ECO:0000313" key="3">
    <source>
        <dbReference type="Proteomes" id="UP000475862"/>
    </source>
</evidence>
<keyword evidence="1" id="KW-1133">Transmembrane helix</keyword>
<evidence type="ECO:0000313" key="2">
    <source>
        <dbReference type="EMBL" id="KAE9536810.1"/>
    </source>
</evidence>
<dbReference type="AlphaFoldDB" id="A0A6G0TQF6"/>
<dbReference type="EMBL" id="VYZN01000020">
    <property type="protein sequence ID" value="KAE9536810.1"/>
    <property type="molecule type" value="Genomic_DNA"/>
</dbReference>
<protein>
    <submittedName>
        <fullName evidence="2">Uncharacterized protein</fullName>
    </submittedName>
</protein>
<sequence>MNFVIKQIKLSSILFFCMKVVVFSLFSSMKKLIPVNLFLSIIFNLEVGVRSILSIRIGSFGVSKIDLGLGLIGVCVSLHGDISNFDNISASPDQIFQGLNNTWNRDVMHIWELLIFHQHLELCYCPQLCTFECKLDLKRELDSSPTPVVSKPATKNTKAFAANMSSVNNSENFSSSFNFTKSAIKSLREFSPCLCCFIVVSSRSSKKSYMLLGIPRILNTSKSRPKPSSLVKFSKVDRSLGIRISRPVRRNSESGFDNVLQSRPKAHRPIVSVLSIRRAVHTFMSPNMDLSLAAEKVGLNLALMAFH</sequence>
<reference evidence="2 3" key="1">
    <citation type="submission" date="2019-08" db="EMBL/GenBank/DDBJ databases">
        <title>The genome of the soybean aphid Biotype 1, its phylome, world population structure and adaptation to the North American continent.</title>
        <authorList>
            <person name="Giordano R."/>
            <person name="Donthu R.K."/>
            <person name="Hernandez A.G."/>
            <person name="Wright C.L."/>
            <person name="Zimin A.V."/>
        </authorList>
    </citation>
    <scope>NUCLEOTIDE SEQUENCE [LARGE SCALE GENOMIC DNA]</scope>
    <source>
        <tissue evidence="2">Whole aphids</tissue>
    </source>
</reference>
<organism evidence="2 3">
    <name type="scientific">Aphis glycines</name>
    <name type="common">Soybean aphid</name>
    <dbReference type="NCBI Taxonomy" id="307491"/>
    <lineage>
        <taxon>Eukaryota</taxon>
        <taxon>Metazoa</taxon>
        <taxon>Ecdysozoa</taxon>
        <taxon>Arthropoda</taxon>
        <taxon>Hexapoda</taxon>
        <taxon>Insecta</taxon>
        <taxon>Pterygota</taxon>
        <taxon>Neoptera</taxon>
        <taxon>Paraneoptera</taxon>
        <taxon>Hemiptera</taxon>
        <taxon>Sternorrhyncha</taxon>
        <taxon>Aphidomorpha</taxon>
        <taxon>Aphidoidea</taxon>
        <taxon>Aphididae</taxon>
        <taxon>Aphidini</taxon>
        <taxon>Aphis</taxon>
        <taxon>Aphis</taxon>
    </lineage>
</organism>
<keyword evidence="1" id="KW-0812">Transmembrane</keyword>
<keyword evidence="3" id="KW-1185">Reference proteome</keyword>
<proteinExistence type="predicted"/>